<dbReference type="RefSeq" id="WP_157396771.1">
    <property type="nucleotide sequence ID" value="NZ_WSEL01000003.1"/>
</dbReference>
<dbReference type="Pfam" id="PF00392">
    <property type="entry name" value="GntR"/>
    <property type="match status" value="1"/>
</dbReference>
<evidence type="ECO:0000313" key="6">
    <source>
        <dbReference type="EMBL" id="MVQ28697.1"/>
    </source>
</evidence>
<dbReference type="GO" id="GO:0045892">
    <property type="term" value="P:negative regulation of DNA-templated transcription"/>
    <property type="evidence" value="ECO:0007669"/>
    <property type="project" value="TreeGrafter"/>
</dbReference>
<dbReference type="InterPro" id="IPR036388">
    <property type="entry name" value="WH-like_DNA-bd_sf"/>
</dbReference>
<evidence type="ECO:0000256" key="3">
    <source>
        <dbReference type="ARBA" id="ARBA00023163"/>
    </source>
</evidence>
<name>A0A6N8IPC6_9BURK</name>
<reference evidence="6 7" key="1">
    <citation type="submission" date="2019-12" db="EMBL/GenBank/DDBJ databases">
        <authorList>
            <person name="Huq M.A."/>
        </authorList>
    </citation>
    <scope>NUCLEOTIDE SEQUENCE [LARGE SCALE GENOMIC DNA]</scope>
    <source>
        <strain evidence="6 7">MAH-25</strain>
    </source>
</reference>
<dbReference type="Gene3D" id="1.10.10.10">
    <property type="entry name" value="Winged helix-like DNA-binding domain superfamily/Winged helix DNA-binding domain"/>
    <property type="match status" value="1"/>
</dbReference>
<accession>A0A6N8IPC6</accession>
<evidence type="ECO:0000259" key="5">
    <source>
        <dbReference type="PROSITE" id="PS50949"/>
    </source>
</evidence>
<dbReference type="InterPro" id="IPR000524">
    <property type="entry name" value="Tscrpt_reg_HTH_GntR"/>
</dbReference>
<sequence>MQRTAPSRAGRASGPPVRASTRDRGGPSAPRFLDSAVPRYLQLADLMRQRIARGTWPHGHRLPSLEALIDEFGVARVTVRQAIDVLAREGLVSPQQGRGTFVTGAPSRERIINVVTTLAELARVYEDTQPRIVNIDESVGSPPLAGDEGTAAPSYAFMRRVHLRAGKPYCVINIWLDERIFRKSPAAFRSQTVIPLLSAMKGLRIATAHQVLTIASADMEVAGLLELPMNAPVAEVRRVFKDEAGTVIYLADVTYRGDAIRLEMDLKP</sequence>
<dbReference type="Gene3D" id="3.40.1410.10">
    <property type="entry name" value="Chorismate lyase-like"/>
    <property type="match status" value="1"/>
</dbReference>
<dbReference type="AlphaFoldDB" id="A0A6N8IPC6"/>
<organism evidence="6 7">
    <name type="scientific">Ramlibacter pinisoli</name>
    <dbReference type="NCBI Taxonomy" id="2682844"/>
    <lineage>
        <taxon>Bacteria</taxon>
        <taxon>Pseudomonadati</taxon>
        <taxon>Pseudomonadota</taxon>
        <taxon>Betaproteobacteria</taxon>
        <taxon>Burkholderiales</taxon>
        <taxon>Comamonadaceae</taxon>
        <taxon>Ramlibacter</taxon>
    </lineage>
</organism>
<dbReference type="InterPro" id="IPR011663">
    <property type="entry name" value="UTRA"/>
</dbReference>
<dbReference type="PROSITE" id="PS50949">
    <property type="entry name" value="HTH_GNTR"/>
    <property type="match status" value="1"/>
</dbReference>
<dbReference type="PRINTS" id="PR00035">
    <property type="entry name" value="HTHGNTR"/>
</dbReference>
<gene>
    <name evidence="6" type="ORF">GON04_04530</name>
</gene>
<dbReference type="SMART" id="SM00866">
    <property type="entry name" value="UTRA"/>
    <property type="match status" value="1"/>
</dbReference>
<dbReference type="InterPro" id="IPR050679">
    <property type="entry name" value="Bact_HTH_transcr_reg"/>
</dbReference>
<proteinExistence type="predicted"/>
<protein>
    <submittedName>
        <fullName evidence="6">GntR family transcriptional regulator</fullName>
    </submittedName>
</protein>
<dbReference type="InterPro" id="IPR036390">
    <property type="entry name" value="WH_DNA-bd_sf"/>
</dbReference>
<evidence type="ECO:0000256" key="1">
    <source>
        <dbReference type="ARBA" id="ARBA00023015"/>
    </source>
</evidence>
<dbReference type="SMART" id="SM00345">
    <property type="entry name" value="HTH_GNTR"/>
    <property type="match status" value="1"/>
</dbReference>
<dbReference type="GO" id="GO:0003700">
    <property type="term" value="F:DNA-binding transcription factor activity"/>
    <property type="evidence" value="ECO:0007669"/>
    <property type="project" value="InterPro"/>
</dbReference>
<keyword evidence="1" id="KW-0805">Transcription regulation</keyword>
<feature type="domain" description="HTH gntR-type" evidence="5">
    <location>
        <begin position="37"/>
        <end position="105"/>
    </location>
</feature>
<keyword evidence="2" id="KW-0238">DNA-binding</keyword>
<dbReference type="SUPFAM" id="SSF46785">
    <property type="entry name" value="Winged helix' DNA-binding domain"/>
    <property type="match status" value="1"/>
</dbReference>
<evidence type="ECO:0000256" key="2">
    <source>
        <dbReference type="ARBA" id="ARBA00023125"/>
    </source>
</evidence>
<dbReference type="CDD" id="cd07377">
    <property type="entry name" value="WHTH_GntR"/>
    <property type="match status" value="1"/>
</dbReference>
<evidence type="ECO:0000313" key="7">
    <source>
        <dbReference type="Proteomes" id="UP000469385"/>
    </source>
</evidence>
<dbReference type="Pfam" id="PF07702">
    <property type="entry name" value="UTRA"/>
    <property type="match status" value="1"/>
</dbReference>
<dbReference type="InterPro" id="IPR028978">
    <property type="entry name" value="Chorismate_lyase_/UTRA_dom_sf"/>
</dbReference>
<dbReference type="PANTHER" id="PTHR44846:SF1">
    <property type="entry name" value="MANNOSYL-D-GLYCERATE TRANSPORT_METABOLISM SYSTEM REPRESSOR MNGR-RELATED"/>
    <property type="match status" value="1"/>
</dbReference>
<dbReference type="EMBL" id="WSEL01000003">
    <property type="protein sequence ID" value="MVQ28697.1"/>
    <property type="molecule type" value="Genomic_DNA"/>
</dbReference>
<keyword evidence="7" id="KW-1185">Reference proteome</keyword>
<dbReference type="GO" id="GO:0003677">
    <property type="term" value="F:DNA binding"/>
    <property type="evidence" value="ECO:0007669"/>
    <property type="project" value="UniProtKB-KW"/>
</dbReference>
<keyword evidence="3" id="KW-0804">Transcription</keyword>
<comment type="caution">
    <text evidence="6">The sequence shown here is derived from an EMBL/GenBank/DDBJ whole genome shotgun (WGS) entry which is preliminary data.</text>
</comment>
<dbReference type="PANTHER" id="PTHR44846">
    <property type="entry name" value="MANNOSYL-D-GLYCERATE TRANSPORT/METABOLISM SYSTEM REPRESSOR MNGR-RELATED"/>
    <property type="match status" value="1"/>
</dbReference>
<dbReference type="SUPFAM" id="SSF64288">
    <property type="entry name" value="Chorismate lyase-like"/>
    <property type="match status" value="1"/>
</dbReference>
<dbReference type="Proteomes" id="UP000469385">
    <property type="component" value="Unassembled WGS sequence"/>
</dbReference>
<feature type="region of interest" description="Disordered" evidence="4">
    <location>
        <begin position="1"/>
        <end position="33"/>
    </location>
</feature>
<evidence type="ECO:0000256" key="4">
    <source>
        <dbReference type="SAM" id="MobiDB-lite"/>
    </source>
</evidence>